<evidence type="ECO:0000313" key="12">
    <source>
        <dbReference type="Proteomes" id="UP001060336"/>
    </source>
</evidence>
<dbReference type="Pfam" id="PF07687">
    <property type="entry name" value="M20_dimer"/>
    <property type="match status" value="1"/>
</dbReference>
<dbReference type="GO" id="GO:0008777">
    <property type="term" value="F:acetylornithine deacetylase activity"/>
    <property type="evidence" value="ECO:0007669"/>
    <property type="project" value="UniProtKB-EC"/>
</dbReference>
<dbReference type="NCBIfam" id="NF005710">
    <property type="entry name" value="PRK07522.1"/>
    <property type="match status" value="1"/>
</dbReference>
<feature type="domain" description="Peptidase M20 dimerisation" evidence="10">
    <location>
        <begin position="175"/>
        <end position="284"/>
    </location>
</feature>
<dbReference type="SUPFAM" id="SSF53187">
    <property type="entry name" value="Zn-dependent exopeptidases"/>
    <property type="match status" value="1"/>
</dbReference>
<dbReference type="EC" id="3.5.1.16" evidence="11"/>
<comment type="cofactor">
    <cofactor evidence="1">
        <name>Zn(2+)</name>
        <dbReference type="ChEBI" id="CHEBI:29105"/>
    </cofactor>
</comment>
<gene>
    <name evidence="11" type="primary">argE</name>
    <name evidence="11" type="ORF">NUH88_12810</name>
</gene>
<evidence type="ECO:0000256" key="1">
    <source>
        <dbReference type="ARBA" id="ARBA00001947"/>
    </source>
</evidence>
<keyword evidence="4" id="KW-0055">Arginine biosynthesis</keyword>
<dbReference type="Gene3D" id="3.40.630.10">
    <property type="entry name" value="Zn peptidases"/>
    <property type="match status" value="1"/>
</dbReference>
<evidence type="ECO:0000256" key="8">
    <source>
        <dbReference type="ARBA" id="ARBA00022833"/>
    </source>
</evidence>
<evidence type="ECO:0000256" key="7">
    <source>
        <dbReference type="ARBA" id="ARBA00022801"/>
    </source>
</evidence>
<evidence type="ECO:0000256" key="3">
    <source>
        <dbReference type="ARBA" id="ARBA00022490"/>
    </source>
</evidence>
<dbReference type="InterPro" id="IPR011650">
    <property type="entry name" value="Peptidase_M20_dimer"/>
</dbReference>
<name>A0A9J7ALE1_9PROT</name>
<dbReference type="InterPro" id="IPR050072">
    <property type="entry name" value="Peptidase_M20A"/>
</dbReference>
<dbReference type="PANTHER" id="PTHR43808">
    <property type="entry name" value="ACETYLORNITHINE DEACETYLASE"/>
    <property type="match status" value="1"/>
</dbReference>
<dbReference type="RefSeq" id="WP_257766804.1">
    <property type="nucleotide sequence ID" value="NZ_CP102480.1"/>
</dbReference>
<keyword evidence="6" id="KW-0479">Metal-binding</keyword>
<evidence type="ECO:0000256" key="4">
    <source>
        <dbReference type="ARBA" id="ARBA00022571"/>
    </source>
</evidence>
<dbReference type="EMBL" id="CP102480">
    <property type="protein sequence ID" value="UUX48296.1"/>
    <property type="molecule type" value="Genomic_DNA"/>
</dbReference>
<dbReference type="InterPro" id="IPR010169">
    <property type="entry name" value="AcOrn-deacetyl"/>
</dbReference>
<dbReference type="NCBIfam" id="TIGR01892">
    <property type="entry name" value="AcOrn-deacetyl"/>
    <property type="match status" value="1"/>
</dbReference>
<dbReference type="InterPro" id="IPR036264">
    <property type="entry name" value="Bact_exopeptidase_dim_dom"/>
</dbReference>
<keyword evidence="9" id="KW-0170">Cobalt</keyword>
<evidence type="ECO:0000256" key="9">
    <source>
        <dbReference type="ARBA" id="ARBA00023285"/>
    </source>
</evidence>
<dbReference type="PANTHER" id="PTHR43808:SF31">
    <property type="entry name" value="N-ACETYL-L-CITRULLINE DEACETYLASE"/>
    <property type="match status" value="1"/>
</dbReference>
<keyword evidence="3" id="KW-0963">Cytoplasm</keyword>
<evidence type="ECO:0000313" key="11">
    <source>
        <dbReference type="EMBL" id="UUX48296.1"/>
    </source>
</evidence>
<evidence type="ECO:0000256" key="2">
    <source>
        <dbReference type="ARBA" id="ARBA00005691"/>
    </source>
</evidence>
<sequence length="389" mass="42878">MSDLLSQSVSMLERLVAFDTTSRLSNLELIDFARDYLEDMGIPTRTTFNEDGTKANLWATVGPEDKGGVVLSGHVDVVPVDGQDWSRDPFRMWEADGKYFGRGTADMKGFCAIALAMAPEMKKRNLKTPIHFAFSYDEEIGCIGVRGLIKDMAENLPLPTAVIVGEPTGMKIIGGNKGSRGLWTTIRGVPGHSSEPHRGANSIMYGARIINLLEKIQQEMRDNPHEDSPFDPPYTTIDLGIIEGGTAHNIIPEFTKFRWGMRIHPGDDGEAIEQRVRDYIENELNPELKAVSPEAGITMELVNVVPPLIPDTESAAEELVRYLTGLNQSGAVSFGTEAGFFQEAGVPGVIFGPGYIQQAHQPDEFIERSQMRECVEFMAKLTDWASENG</sequence>
<keyword evidence="12" id="KW-1185">Reference proteome</keyword>
<dbReference type="Proteomes" id="UP001060336">
    <property type="component" value="Chromosome"/>
</dbReference>
<dbReference type="PROSITE" id="PS00759">
    <property type="entry name" value="ARGE_DAPE_CPG2_2"/>
    <property type="match status" value="1"/>
</dbReference>
<proteinExistence type="inferred from homology"/>
<dbReference type="CDD" id="cd03894">
    <property type="entry name" value="M20_ArgE"/>
    <property type="match status" value="1"/>
</dbReference>
<dbReference type="SUPFAM" id="SSF55031">
    <property type="entry name" value="Bacterial exopeptidase dimerisation domain"/>
    <property type="match status" value="1"/>
</dbReference>
<dbReference type="Pfam" id="PF01546">
    <property type="entry name" value="Peptidase_M20"/>
    <property type="match status" value="1"/>
</dbReference>
<dbReference type="GO" id="GO:0006526">
    <property type="term" value="P:L-arginine biosynthetic process"/>
    <property type="evidence" value="ECO:0007669"/>
    <property type="project" value="UniProtKB-KW"/>
</dbReference>
<keyword evidence="8" id="KW-0862">Zinc</keyword>
<accession>A0A9J7ALE1</accession>
<keyword evidence="5" id="KW-0028">Amino-acid biosynthesis</keyword>
<organism evidence="11 12">
    <name type="scientific">Nisaea acidiphila</name>
    <dbReference type="NCBI Taxonomy" id="1862145"/>
    <lineage>
        <taxon>Bacteria</taxon>
        <taxon>Pseudomonadati</taxon>
        <taxon>Pseudomonadota</taxon>
        <taxon>Alphaproteobacteria</taxon>
        <taxon>Rhodospirillales</taxon>
        <taxon>Thalassobaculaceae</taxon>
        <taxon>Nisaea</taxon>
    </lineage>
</organism>
<dbReference type="InterPro" id="IPR002933">
    <property type="entry name" value="Peptidase_M20"/>
</dbReference>
<protein>
    <submittedName>
        <fullName evidence="11">Acetylornithine deacetylase</fullName>
        <ecNumber evidence="11">3.5.1.16</ecNumber>
    </submittedName>
</protein>
<evidence type="ECO:0000256" key="6">
    <source>
        <dbReference type="ARBA" id="ARBA00022723"/>
    </source>
</evidence>
<comment type="similarity">
    <text evidence="2">Belongs to the peptidase M20A family. ArgE subfamily.</text>
</comment>
<evidence type="ECO:0000259" key="10">
    <source>
        <dbReference type="Pfam" id="PF07687"/>
    </source>
</evidence>
<dbReference type="KEGG" id="naci:NUH88_12810"/>
<reference evidence="11" key="1">
    <citation type="submission" date="2022-08" db="EMBL/GenBank/DDBJ databases">
        <title>Nisaea acidiphila sp. nov., isolated from a marine algal debris and emended description of the genus Nisaea Urios et al. 2008.</title>
        <authorList>
            <person name="Kwon K."/>
        </authorList>
    </citation>
    <scope>NUCLEOTIDE SEQUENCE</scope>
    <source>
        <strain evidence="11">MEBiC11861</strain>
    </source>
</reference>
<keyword evidence="7 11" id="KW-0378">Hydrolase</keyword>
<dbReference type="GO" id="GO:0046872">
    <property type="term" value="F:metal ion binding"/>
    <property type="evidence" value="ECO:0007669"/>
    <property type="project" value="UniProtKB-KW"/>
</dbReference>
<dbReference type="AlphaFoldDB" id="A0A9J7ALE1"/>
<dbReference type="Gene3D" id="3.30.70.360">
    <property type="match status" value="1"/>
</dbReference>
<dbReference type="InterPro" id="IPR001261">
    <property type="entry name" value="ArgE/DapE_CS"/>
</dbReference>
<evidence type="ECO:0000256" key="5">
    <source>
        <dbReference type="ARBA" id="ARBA00022605"/>
    </source>
</evidence>